<dbReference type="EMBL" id="LT629792">
    <property type="protein sequence ID" value="SDT94480.1"/>
    <property type="molecule type" value="Genomic_DNA"/>
</dbReference>
<dbReference type="RefSeq" id="WP_070727197.1">
    <property type="nucleotide sequence ID" value="NZ_LT629792.1"/>
</dbReference>
<evidence type="ECO:0000259" key="3">
    <source>
        <dbReference type="PROSITE" id="PS51480"/>
    </source>
</evidence>
<dbReference type="Pfam" id="PF02734">
    <property type="entry name" value="Dak2"/>
    <property type="match status" value="1"/>
</dbReference>
<dbReference type="PANTHER" id="PTHR28629">
    <property type="entry name" value="TRIOKINASE/FMN CYCLASE"/>
    <property type="match status" value="1"/>
</dbReference>
<keyword evidence="2 4" id="KW-0418">Kinase</keyword>
<dbReference type="PROSITE" id="PS51480">
    <property type="entry name" value="DHAL"/>
    <property type="match status" value="1"/>
</dbReference>
<dbReference type="InterPro" id="IPR004007">
    <property type="entry name" value="DhaL_dom"/>
</dbReference>
<name>A0ABY0V7G6_9ACTO</name>
<dbReference type="GO" id="GO:0016301">
    <property type="term" value="F:kinase activity"/>
    <property type="evidence" value="ECO:0007669"/>
    <property type="project" value="UniProtKB-KW"/>
</dbReference>
<dbReference type="PANTHER" id="PTHR28629:SF4">
    <property type="entry name" value="TRIOKINASE_FMN CYCLASE"/>
    <property type="match status" value="1"/>
</dbReference>
<protein>
    <submittedName>
        <fullName evidence="4">Dihydroxyacetone kinase DhaL subunit</fullName>
    </submittedName>
</protein>
<dbReference type="InterPro" id="IPR036117">
    <property type="entry name" value="DhaL_dom_sf"/>
</dbReference>
<reference evidence="4 5" key="1">
    <citation type="submission" date="2016-10" db="EMBL/GenBank/DDBJ databases">
        <authorList>
            <person name="Varghese N."/>
            <person name="Submissions S."/>
        </authorList>
    </citation>
    <scope>NUCLEOTIDE SEQUENCE [LARGE SCALE GENOMIC DNA]</scope>
    <source>
        <strain evidence="4 5">DSM 9169</strain>
    </source>
</reference>
<accession>A0ABY0V7G6</accession>
<organism evidence="4 5">
    <name type="scientific">Schaalia radingae</name>
    <dbReference type="NCBI Taxonomy" id="131110"/>
    <lineage>
        <taxon>Bacteria</taxon>
        <taxon>Bacillati</taxon>
        <taxon>Actinomycetota</taxon>
        <taxon>Actinomycetes</taxon>
        <taxon>Actinomycetales</taxon>
        <taxon>Actinomycetaceae</taxon>
        <taxon>Schaalia</taxon>
    </lineage>
</organism>
<gene>
    <name evidence="4" type="ORF">SAMN04489714_1114</name>
</gene>
<evidence type="ECO:0000256" key="2">
    <source>
        <dbReference type="ARBA" id="ARBA00022777"/>
    </source>
</evidence>
<dbReference type="Proteomes" id="UP000198976">
    <property type="component" value="Chromosome I"/>
</dbReference>
<dbReference type="InterPro" id="IPR012737">
    <property type="entry name" value="DhaK_L_YcgS"/>
</dbReference>
<proteinExistence type="predicted"/>
<dbReference type="Gene3D" id="1.25.40.340">
    <property type="match status" value="1"/>
</dbReference>
<evidence type="ECO:0000313" key="4">
    <source>
        <dbReference type="EMBL" id="SDT94480.1"/>
    </source>
</evidence>
<keyword evidence="1" id="KW-0808">Transferase</keyword>
<dbReference type="SMART" id="SM01120">
    <property type="entry name" value="Dak2"/>
    <property type="match status" value="1"/>
</dbReference>
<feature type="domain" description="DhaL" evidence="3">
    <location>
        <begin position="8"/>
        <end position="209"/>
    </location>
</feature>
<evidence type="ECO:0000313" key="5">
    <source>
        <dbReference type="Proteomes" id="UP000198976"/>
    </source>
</evidence>
<dbReference type="SUPFAM" id="SSF101473">
    <property type="entry name" value="DhaL-like"/>
    <property type="match status" value="1"/>
</dbReference>
<evidence type="ECO:0000256" key="1">
    <source>
        <dbReference type="ARBA" id="ARBA00022679"/>
    </source>
</evidence>
<dbReference type="NCBIfam" id="TIGR02365">
    <property type="entry name" value="dha_L_ycgS"/>
    <property type="match status" value="1"/>
</dbReference>
<keyword evidence="5" id="KW-1185">Reference proteome</keyword>
<sequence length="217" mass="23061">MSETLNEQWIREWMMTAVHTIADNREYLIDLDRHIGDGDHGENMDRGFSAVRDAMESDDHAHEAAAALLKTVAKTLMSTVGGAAGPLYGTAFLRASQALTGQEISTRDVVAMFDAALEGIQARGKAEEGEKTMVDAWAPAARAAHEAAKAERPICEILEAAARAAEEGVEATIDMQATKGRASYLGPRSAGHRDPGAASSAMIIRAAAKGAKSVDNR</sequence>
<dbReference type="InterPro" id="IPR050861">
    <property type="entry name" value="Dihydroxyacetone_Kinase"/>
</dbReference>